<dbReference type="AlphaFoldDB" id="A0A8K0K7W2"/>
<protein>
    <submittedName>
        <fullName evidence="2">Uncharacterized protein</fullName>
    </submittedName>
</protein>
<dbReference type="OrthoDB" id="10692065at2759"/>
<reference evidence="2" key="1">
    <citation type="submission" date="2013-04" db="EMBL/GenBank/DDBJ databases">
        <authorList>
            <person name="Qu J."/>
            <person name="Murali S.C."/>
            <person name="Bandaranaike D."/>
            <person name="Bellair M."/>
            <person name="Blankenburg K."/>
            <person name="Chao H."/>
            <person name="Dinh H."/>
            <person name="Doddapaneni H."/>
            <person name="Downs B."/>
            <person name="Dugan-Rocha S."/>
            <person name="Elkadiri S."/>
            <person name="Gnanaolivu R.D."/>
            <person name="Hernandez B."/>
            <person name="Javaid M."/>
            <person name="Jayaseelan J.C."/>
            <person name="Lee S."/>
            <person name="Li M."/>
            <person name="Ming W."/>
            <person name="Munidasa M."/>
            <person name="Muniz J."/>
            <person name="Nguyen L."/>
            <person name="Ongeri F."/>
            <person name="Osuji N."/>
            <person name="Pu L.-L."/>
            <person name="Puazo M."/>
            <person name="Qu C."/>
            <person name="Quiroz J."/>
            <person name="Raj R."/>
            <person name="Weissenberger G."/>
            <person name="Xin Y."/>
            <person name="Zou X."/>
            <person name="Han Y."/>
            <person name="Richards S."/>
            <person name="Worley K."/>
            <person name="Muzny D."/>
            <person name="Gibbs R."/>
        </authorList>
    </citation>
    <scope>NUCLEOTIDE SEQUENCE</scope>
    <source>
        <strain evidence="2">Sampled in the wild</strain>
    </source>
</reference>
<feature type="region of interest" description="Disordered" evidence="1">
    <location>
        <begin position="126"/>
        <end position="225"/>
    </location>
</feature>
<feature type="compositionally biased region" description="Basic and acidic residues" evidence="1">
    <location>
        <begin position="1033"/>
        <end position="1084"/>
    </location>
</feature>
<comment type="caution">
    <text evidence="2">The sequence shown here is derived from an EMBL/GenBank/DDBJ whole genome shotgun (WGS) entry which is preliminary data.</text>
</comment>
<feature type="compositionally biased region" description="Low complexity" evidence="1">
    <location>
        <begin position="582"/>
        <end position="592"/>
    </location>
</feature>
<proteinExistence type="predicted"/>
<feature type="compositionally biased region" description="Basic and acidic residues" evidence="1">
    <location>
        <begin position="873"/>
        <end position="884"/>
    </location>
</feature>
<organism evidence="2 3">
    <name type="scientific">Ladona fulva</name>
    <name type="common">Scarce chaser dragonfly</name>
    <name type="synonym">Libellula fulva</name>
    <dbReference type="NCBI Taxonomy" id="123851"/>
    <lineage>
        <taxon>Eukaryota</taxon>
        <taxon>Metazoa</taxon>
        <taxon>Ecdysozoa</taxon>
        <taxon>Arthropoda</taxon>
        <taxon>Hexapoda</taxon>
        <taxon>Insecta</taxon>
        <taxon>Pterygota</taxon>
        <taxon>Palaeoptera</taxon>
        <taxon>Odonata</taxon>
        <taxon>Epiprocta</taxon>
        <taxon>Anisoptera</taxon>
        <taxon>Libelluloidea</taxon>
        <taxon>Libellulidae</taxon>
        <taxon>Ladona</taxon>
    </lineage>
</organism>
<sequence>MEKPLDGSRIKFDGSTRLVYKEKVQPEVVKKPPLNEPPPPEQASIYFSACIGSVFGVLITSGFFYCTTKYYKKYEKDSRGNHQRFTVNLPDDPRKEAYHPTNHVSEASESIHLIINKEIVSPEDILVDPSLDSDPTEDDSQQTPVTDSTLEETPPASPPTAKETETDCKPRSLSNSPRDTSKPGKSNNENKRVRSLSSARRQAKKEASPVRIKLSQPDATASDNCSCKSKLALETLEKEVEELRKSMNNAERMKRESMRALSSIKKEMLAMGTSIKEMGKEKDKQRELIDALKKEKKESVRVANARWRQKLMQLQETMKIELRSEFSKCELSSGSRESASGKLDSSPGKTDFTPGRGGLARDKARPASDMRSKDSRTNFRSTKIATKSSSPIPTMILPVFFEDPVGKDETECDAKCEKRQVNQNGEESKSDDNEGGGNCREDVRKDDGKEMCQDESRDGISKGNDDNKNSNSHTAVSNGVKDIKQDIVPSITDNKVHITSDREVAMITETTKIQDSDLKAEGSKVKLKRETSELEIVENCENQGGTEEISFRDKSEAELIDFDFDFGEDEIVRNDSAELDYSSVSSQTFSVSKTEMSRQENEQASDEIKEEEINSMNTSEDREKNIPELAKAEETDAASKLENVKLSAEDSDDKLKSPSSSSKETDESPKVNQDSYVADIMDNVKKCAIPRPIAQQKFQKSMFSKSYSVCKDNRKDTEDYVKSSTSAVIPARKSATAVATALLRNKPPKPNKQRRTRNDSSLVKSLLTRPSTSGCTIGDKVGSSFVTVTKNVCVLKTVGPDDQSSNNANKTSELKDGIKSDPDLNCFRTTEGETVEQNVVGEENRKPVKDIFDSGNLFWVKFDEGSKNYIPSSDKEKKATKTENKPGPTLLEEKETAKQGYAEESFDGDSISIPDTMEKNASEPNITEATDGLKKCKKISTEAERCMQNIVSLGPSFTEEDKATLEFLLDRLNPVDDFRQLASFNDTLESVVTSNNERKPSLNLPEKSNSEHVNASQKSERQVSMRSVSECANGKKEDSETTKDHVSERIHPERFPLRKDLQERQRKATEKDLNKATEKEKGRGKIRKEGFRPLEICQELGMGESSLSQVTLAMVSKHCNMQPDHSVTLSLPQVVSSSQRLEARAEKVNKLP</sequence>
<feature type="region of interest" description="Disordered" evidence="1">
    <location>
        <begin position="990"/>
        <end position="1084"/>
    </location>
</feature>
<feature type="region of interest" description="Disordered" evidence="1">
    <location>
        <begin position="327"/>
        <end position="395"/>
    </location>
</feature>
<name>A0A8K0K7W2_LADFU</name>
<feature type="region of interest" description="Disordered" evidence="1">
    <location>
        <begin position="870"/>
        <end position="918"/>
    </location>
</feature>
<dbReference type="Proteomes" id="UP000792457">
    <property type="component" value="Unassembled WGS sequence"/>
</dbReference>
<feature type="compositionally biased region" description="Basic and acidic residues" evidence="1">
    <location>
        <begin position="416"/>
        <end position="432"/>
    </location>
</feature>
<evidence type="ECO:0000313" key="2">
    <source>
        <dbReference type="EMBL" id="KAG8229493.1"/>
    </source>
</evidence>
<feature type="region of interest" description="Disordered" evidence="1">
    <location>
        <begin position="83"/>
        <end position="104"/>
    </location>
</feature>
<accession>A0A8K0K7W2</accession>
<evidence type="ECO:0000256" key="1">
    <source>
        <dbReference type="SAM" id="MobiDB-lite"/>
    </source>
</evidence>
<feature type="compositionally biased region" description="Polar residues" evidence="1">
    <location>
        <begin position="802"/>
        <end position="811"/>
    </location>
</feature>
<evidence type="ECO:0000313" key="3">
    <source>
        <dbReference type="Proteomes" id="UP000792457"/>
    </source>
</evidence>
<feature type="compositionally biased region" description="Basic residues" evidence="1">
    <location>
        <begin position="746"/>
        <end position="755"/>
    </location>
</feature>
<reference evidence="2" key="2">
    <citation type="submission" date="2017-10" db="EMBL/GenBank/DDBJ databases">
        <title>Ladona fulva Genome sequencing and assembly.</title>
        <authorList>
            <person name="Murali S."/>
            <person name="Richards S."/>
            <person name="Bandaranaike D."/>
            <person name="Bellair M."/>
            <person name="Blankenburg K."/>
            <person name="Chao H."/>
            <person name="Dinh H."/>
            <person name="Doddapaneni H."/>
            <person name="Dugan-Rocha S."/>
            <person name="Elkadiri S."/>
            <person name="Gnanaolivu R."/>
            <person name="Hernandez B."/>
            <person name="Skinner E."/>
            <person name="Javaid M."/>
            <person name="Lee S."/>
            <person name="Li M."/>
            <person name="Ming W."/>
            <person name="Munidasa M."/>
            <person name="Muniz J."/>
            <person name="Nguyen L."/>
            <person name="Hughes D."/>
            <person name="Osuji N."/>
            <person name="Pu L.-L."/>
            <person name="Puazo M."/>
            <person name="Qu C."/>
            <person name="Quiroz J."/>
            <person name="Raj R."/>
            <person name="Weissenberger G."/>
            <person name="Xin Y."/>
            <person name="Zou X."/>
            <person name="Han Y."/>
            <person name="Worley K."/>
            <person name="Muzny D."/>
            <person name="Gibbs R."/>
        </authorList>
    </citation>
    <scope>NUCLEOTIDE SEQUENCE</scope>
    <source>
        <strain evidence="2">Sampled in the wild</strain>
    </source>
</reference>
<feature type="compositionally biased region" description="Polar residues" evidence="1">
    <location>
        <begin position="172"/>
        <end position="187"/>
    </location>
</feature>
<keyword evidence="3" id="KW-1185">Reference proteome</keyword>
<feature type="region of interest" description="Disordered" evidence="1">
    <location>
        <begin position="416"/>
        <end position="484"/>
    </location>
</feature>
<feature type="region of interest" description="Disordered" evidence="1">
    <location>
        <begin position="245"/>
        <end position="264"/>
    </location>
</feature>
<feature type="region of interest" description="Disordered" evidence="1">
    <location>
        <begin position="797"/>
        <end position="824"/>
    </location>
</feature>
<dbReference type="EMBL" id="KZ308432">
    <property type="protein sequence ID" value="KAG8229493.1"/>
    <property type="molecule type" value="Genomic_DNA"/>
</dbReference>
<feature type="region of interest" description="Disordered" evidence="1">
    <location>
        <begin position="744"/>
        <end position="764"/>
    </location>
</feature>
<feature type="region of interest" description="Disordered" evidence="1">
    <location>
        <begin position="575"/>
        <end position="674"/>
    </location>
</feature>
<feature type="compositionally biased region" description="Basic and acidic residues" evidence="1">
    <location>
        <begin position="812"/>
        <end position="822"/>
    </location>
</feature>
<feature type="compositionally biased region" description="Basic and acidic residues" evidence="1">
    <location>
        <begin position="619"/>
        <end position="643"/>
    </location>
</feature>
<feature type="compositionally biased region" description="Basic and acidic residues" evidence="1">
    <location>
        <begin position="359"/>
        <end position="377"/>
    </location>
</feature>
<gene>
    <name evidence="2" type="ORF">J437_LFUL010068</name>
</gene>
<feature type="compositionally biased region" description="Basic and acidic residues" evidence="1">
    <location>
        <begin position="439"/>
        <end position="468"/>
    </location>
</feature>
<feature type="compositionally biased region" description="Polar residues" evidence="1">
    <location>
        <begin position="378"/>
        <end position="392"/>
    </location>
</feature>